<comment type="caution">
    <text evidence="2">The sequence shown here is derived from an EMBL/GenBank/DDBJ whole genome shotgun (WGS) entry which is preliminary data.</text>
</comment>
<feature type="region of interest" description="Disordered" evidence="1">
    <location>
        <begin position="89"/>
        <end position="110"/>
    </location>
</feature>
<dbReference type="Proteomes" id="UP000007151">
    <property type="component" value="Unassembled WGS sequence"/>
</dbReference>
<accession>A0A212EK16</accession>
<evidence type="ECO:0000313" key="2">
    <source>
        <dbReference type="EMBL" id="OWR41788.1"/>
    </source>
</evidence>
<dbReference type="KEGG" id="dpl:KGM_206491"/>
<organism evidence="2 3">
    <name type="scientific">Danaus plexippus plexippus</name>
    <dbReference type="NCBI Taxonomy" id="278856"/>
    <lineage>
        <taxon>Eukaryota</taxon>
        <taxon>Metazoa</taxon>
        <taxon>Ecdysozoa</taxon>
        <taxon>Arthropoda</taxon>
        <taxon>Hexapoda</taxon>
        <taxon>Insecta</taxon>
        <taxon>Pterygota</taxon>
        <taxon>Neoptera</taxon>
        <taxon>Endopterygota</taxon>
        <taxon>Lepidoptera</taxon>
        <taxon>Glossata</taxon>
        <taxon>Ditrysia</taxon>
        <taxon>Papilionoidea</taxon>
        <taxon>Nymphalidae</taxon>
        <taxon>Danainae</taxon>
        <taxon>Danaini</taxon>
        <taxon>Danaina</taxon>
        <taxon>Danaus</taxon>
        <taxon>Danaus</taxon>
    </lineage>
</organism>
<dbReference type="EMBL" id="AGBW02014362">
    <property type="protein sequence ID" value="OWR41788.1"/>
    <property type="molecule type" value="Genomic_DNA"/>
</dbReference>
<reference evidence="2 3" key="1">
    <citation type="journal article" date="2011" name="Cell">
        <title>The monarch butterfly genome yields insights into long-distance migration.</title>
        <authorList>
            <person name="Zhan S."/>
            <person name="Merlin C."/>
            <person name="Boore J.L."/>
            <person name="Reppert S.M."/>
        </authorList>
    </citation>
    <scope>NUCLEOTIDE SEQUENCE [LARGE SCALE GENOMIC DNA]</scope>
    <source>
        <strain evidence="2">F-2</strain>
    </source>
</reference>
<evidence type="ECO:0000256" key="1">
    <source>
        <dbReference type="SAM" id="MobiDB-lite"/>
    </source>
</evidence>
<sequence>MTLRYISASVVTVGVILVVYACAALQVTSVEGREEPHKYTIDELLSTYFENKDSNDLGMDPCKAADNDGLENVKFYRRETAVRKLKPPLHKPLKSIKPPSISKPDRTGQYRIPEPGREMARFIAIYFYSQI</sequence>
<proteinExistence type="predicted"/>
<keyword evidence="3" id="KW-1185">Reference proteome</keyword>
<dbReference type="PROSITE" id="PS51257">
    <property type="entry name" value="PROKAR_LIPOPROTEIN"/>
    <property type="match status" value="1"/>
</dbReference>
<name>A0A212EK16_DANPL</name>
<evidence type="ECO:0000313" key="3">
    <source>
        <dbReference type="Proteomes" id="UP000007151"/>
    </source>
</evidence>
<gene>
    <name evidence="2" type="ORF">KGM_206491</name>
</gene>
<protein>
    <submittedName>
        <fullName evidence="2">Uncharacterized protein</fullName>
    </submittedName>
</protein>
<dbReference type="AlphaFoldDB" id="A0A212EK16"/>
<dbReference type="InParanoid" id="A0A212EK16"/>